<comment type="caution">
    <text evidence="4">The sequence shown here is derived from an EMBL/GenBank/DDBJ whole genome shotgun (WGS) entry which is preliminary data.</text>
</comment>
<accession>A0ABD2K1E0</accession>
<keyword evidence="5" id="KW-1185">Reference proteome</keyword>
<reference evidence="4 5" key="1">
    <citation type="submission" date="2024-10" db="EMBL/GenBank/DDBJ databases">
        <authorList>
            <person name="Kim D."/>
        </authorList>
    </citation>
    <scope>NUCLEOTIDE SEQUENCE [LARGE SCALE GENOMIC DNA]</scope>
    <source>
        <strain evidence="4">BH-2024</strain>
    </source>
</reference>
<protein>
    <recommendedName>
        <fullName evidence="3">14-3-3 domain-containing protein</fullName>
    </recommendedName>
</protein>
<dbReference type="Pfam" id="PF00244">
    <property type="entry name" value="14-3-3"/>
    <property type="match status" value="1"/>
</dbReference>
<name>A0ABD2K1E0_9BILA</name>
<evidence type="ECO:0000256" key="2">
    <source>
        <dbReference type="SAM" id="MobiDB-lite"/>
    </source>
</evidence>
<dbReference type="SUPFAM" id="SSF48445">
    <property type="entry name" value="14-3-3 protein"/>
    <property type="match status" value="1"/>
</dbReference>
<dbReference type="AlphaFoldDB" id="A0ABD2K1E0"/>
<gene>
    <name evidence="4" type="ORF">niasHT_025135</name>
</gene>
<dbReference type="InterPro" id="IPR023410">
    <property type="entry name" value="14-3-3_domain"/>
</dbReference>
<evidence type="ECO:0000259" key="3">
    <source>
        <dbReference type="Pfam" id="PF00244"/>
    </source>
</evidence>
<feature type="domain" description="14-3-3" evidence="3">
    <location>
        <begin position="2"/>
        <end position="64"/>
    </location>
</feature>
<evidence type="ECO:0000256" key="1">
    <source>
        <dbReference type="ARBA" id="ARBA00006141"/>
    </source>
</evidence>
<sequence>MMADEMKKAVKLDPNLDREERRLLGKAFNRLISVRRAAWQTLLLAEQRGSVYAKDEDLQQAARRSVVCKWKNSCLSQSDFQTRGDVFFAVVCEDISAMLVKKMKESAEQFIDGKTVTVAFFKRYLPDRASYFLMRSLGARQGSGSSAGGPSASPRALSMANPS</sequence>
<evidence type="ECO:0000313" key="5">
    <source>
        <dbReference type="Proteomes" id="UP001620626"/>
    </source>
</evidence>
<dbReference type="Gene3D" id="1.20.190.20">
    <property type="entry name" value="14-3-3 domain"/>
    <property type="match status" value="1"/>
</dbReference>
<comment type="similarity">
    <text evidence="1">Belongs to the 14-3-3 family.</text>
</comment>
<feature type="region of interest" description="Disordered" evidence="2">
    <location>
        <begin position="140"/>
        <end position="163"/>
    </location>
</feature>
<dbReference type="EMBL" id="JBICBT010000854">
    <property type="protein sequence ID" value="KAL3096707.1"/>
    <property type="molecule type" value="Genomic_DNA"/>
</dbReference>
<dbReference type="Proteomes" id="UP001620626">
    <property type="component" value="Unassembled WGS sequence"/>
</dbReference>
<evidence type="ECO:0000313" key="4">
    <source>
        <dbReference type="EMBL" id="KAL3096707.1"/>
    </source>
</evidence>
<dbReference type="InterPro" id="IPR036815">
    <property type="entry name" value="14-3-3_dom_sf"/>
</dbReference>
<organism evidence="4 5">
    <name type="scientific">Heterodera trifolii</name>
    <dbReference type="NCBI Taxonomy" id="157864"/>
    <lineage>
        <taxon>Eukaryota</taxon>
        <taxon>Metazoa</taxon>
        <taxon>Ecdysozoa</taxon>
        <taxon>Nematoda</taxon>
        <taxon>Chromadorea</taxon>
        <taxon>Rhabditida</taxon>
        <taxon>Tylenchina</taxon>
        <taxon>Tylenchomorpha</taxon>
        <taxon>Tylenchoidea</taxon>
        <taxon>Heteroderidae</taxon>
        <taxon>Heteroderinae</taxon>
        <taxon>Heterodera</taxon>
    </lineage>
</organism>
<proteinExistence type="inferred from homology"/>